<dbReference type="InterPro" id="IPR032675">
    <property type="entry name" value="LRR_dom_sf"/>
</dbReference>
<dbReference type="SUPFAM" id="SSF52540">
    <property type="entry name" value="P-loop containing nucleoside triphosphate hydrolases"/>
    <property type="match status" value="1"/>
</dbReference>
<feature type="domain" description="NACHT" evidence="3">
    <location>
        <begin position="300"/>
        <end position="420"/>
    </location>
</feature>
<dbReference type="InterPro" id="IPR007111">
    <property type="entry name" value="NACHT_NTPase"/>
</dbReference>
<dbReference type="Gene3D" id="3.80.10.10">
    <property type="entry name" value="Ribonuclease Inhibitor"/>
    <property type="match status" value="1"/>
</dbReference>
<evidence type="ECO:0000256" key="2">
    <source>
        <dbReference type="ARBA" id="ARBA00022840"/>
    </source>
</evidence>
<organism evidence="4 5">
    <name type="scientific">Penaeus vannamei</name>
    <name type="common">Whiteleg shrimp</name>
    <name type="synonym">Litopenaeus vannamei</name>
    <dbReference type="NCBI Taxonomy" id="6689"/>
    <lineage>
        <taxon>Eukaryota</taxon>
        <taxon>Metazoa</taxon>
        <taxon>Ecdysozoa</taxon>
        <taxon>Arthropoda</taxon>
        <taxon>Crustacea</taxon>
        <taxon>Multicrustacea</taxon>
        <taxon>Malacostraca</taxon>
        <taxon>Eumalacostraca</taxon>
        <taxon>Eucarida</taxon>
        <taxon>Decapoda</taxon>
        <taxon>Dendrobranchiata</taxon>
        <taxon>Penaeoidea</taxon>
        <taxon>Penaeidae</taxon>
        <taxon>Penaeus</taxon>
    </lineage>
</organism>
<dbReference type="SUPFAM" id="SSF52047">
    <property type="entry name" value="RNI-like"/>
    <property type="match status" value="1"/>
</dbReference>
<name>A0A3R7QTN3_PENVA</name>
<evidence type="ECO:0000256" key="1">
    <source>
        <dbReference type="ARBA" id="ARBA00022741"/>
    </source>
</evidence>
<evidence type="ECO:0000259" key="3">
    <source>
        <dbReference type="PROSITE" id="PS50837"/>
    </source>
</evidence>
<evidence type="ECO:0000313" key="4">
    <source>
        <dbReference type="EMBL" id="ROT77915.1"/>
    </source>
</evidence>
<dbReference type="AlphaFoldDB" id="A0A3R7QTN3"/>
<keyword evidence="2" id="KW-0067">ATP-binding</keyword>
<dbReference type="Pfam" id="PF05729">
    <property type="entry name" value="NACHT"/>
    <property type="match status" value="1"/>
</dbReference>
<keyword evidence="5" id="KW-1185">Reference proteome</keyword>
<sequence length="1058" mass="119885">MATPQRPPRATTQLTRHTVNGFRYQVAMITKGRAVFVQAVEWLYQGGPCVKTHFLSLGNSRASFKQKFNSEQRHLLENGAPFRQYDISLLYIILQLMCGLARSSDPAWTSPPAGQPLEHLLYKVKQKRNNIAHTNDVQQMSDQRLTKELRKLGRLFSRILRLAGIRRGIRPHVFRDEIWGIKQDFRDLLRKVREPLQATDLGELPQLQQEIRNFQDILRQNVQQESRQELFAFYPHLWDVTLAQWLYPDLKIQPSLNFTNLVIVEDTSTLSPSQEQKHQPSDISHENLLQVKQRNGRLPEVIIISGEGGIGKTTLLKHMLEMWVRDPSQIEGLQDVSPLLYLQLRGCTISSWNDLLKHLLHNTFQGSGLTTDIFADLFQTMQVVILLDGYDEVSKKAKKLITDLLNNCGTTRIVVTTRPGCAKELTQIMKSKKNVMNVEIKGIRREDRPYFIENTLGAFVQCPIHRTSLKDRIVRILENMDFEKDGLDVPLTLILLIIREVVAPDQSSQDIFEDLTRLMAGKVEERLAVKGIDDVEDRVKEYHEFQKKVALRGLKRQEHDLLSETVEDLKEKCTALNLPYKEMLSGFLVSKKSRQGLFIVSFWSFPHNRFQEHWAAGYVVTQLLKMSRSLPDLSGLLDSSCLPDFKNKSYLQHFNRVNNIQLDFPENPILEIYADDANEARQLAYSAITKPRSDGLMEVLADITRTLALSQKNLLDKVATAIISLVLYSNVNYLETANTSQRYYQMIMASGQHAGIVKASARVLSEVKRLETKETSLRGVLPILDHLKTGCVRVYFLQDTPNLPSNKVLSALKDLAKKDVEIHLKCLMKPSAFSELCLEAVTGPGRHSRLTRFEGYLTGKGMRLLPESLEELLTRSDAEGMRALQARLPHLPNLQSLDFGGRLTAAEIPLLPTVLEELILTTDGEGLKALATRLPRLKKLRFLCFEGRLEDAEMPLLPRGLRMAWVETDGQGLRALAGRLPELKSLYDLDIRLLECPSAASLPLLPYEGSNLTLDLRALAPLPLPWVCDVVCALCSARRRSTRLLLPSACGASGLCVA</sequence>
<evidence type="ECO:0000313" key="5">
    <source>
        <dbReference type="Proteomes" id="UP000283509"/>
    </source>
</evidence>
<reference evidence="4 5" key="2">
    <citation type="submission" date="2019-01" db="EMBL/GenBank/DDBJ databases">
        <title>The decoding of complex shrimp genome reveals the adaptation for benthos swimmer, frequently molting mechanism and breeding impact on genome.</title>
        <authorList>
            <person name="Sun Y."/>
            <person name="Gao Y."/>
            <person name="Yu Y."/>
        </authorList>
    </citation>
    <scope>NUCLEOTIDE SEQUENCE [LARGE SCALE GENOMIC DNA]</scope>
    <source>
        <tissue evidence="4">Muscle</tissue>
    </source>
</reference>
<proteinExistence type="predicted"/>
<dbReference type="EMBL" id="QCYY01001457">
    <property type="protein sequence ID" value="ROT77915.1"/>
    <property type="molecule type" value="Genomic_DNA"/>
</dbReference>
<dbReference type="GO" id="GO:0005524">
    <property type="term" value="F:ATP binding"/>
    <property type="evidence" value="ECO:0007669"/>
    <property type="project" value="UniProtKB-KW"/>
</dbReference>
<dbReference type="Gene3D" id="3.40.50.300">
    <property type="entry name" value="P-loop containing nucleotide triphosphate hydrolases"/>
    <property type="match status" value="1"/>
</dbReference>
<gene>
    <name evidence="4" type="ORF">C7M84_003374</name>
</gene>
<dbReference type="PANTHER" id="PTHR46312:SF2">
    <property type="entry name" value="NUCLEOTIDE-BINDING OLIGOMERIZATION DOMAIN-CONTAINING PROTEIN 2-LIKE"/>
    <property type="match status" value="1"/>
</dbReference>
<accession>A0A3R7QTN3</accession>
<reference evidence="4 5" key="1">
    <citation type="submission" date="2018-04" db="EMBL/GenBank/DDBJ databases">
        <authorList>
            <person name="Zhang X."/>
            <person name="Yuan J."/>
            <person name="Li F."/>
            <person name="Xiang J."/>
        </authorList>
    </citation>
    <scope>NUCLEOTIDE SEQUENCE [LARGE SCALE GENOMIC DNA]</scope>
    <source>
        <tissue evidence="4">Muscle</tissue>
    </source>
</reference>
<comment type="caution">
    <text evidence="4">The sequence shown here is derived from an EMBL/GenBank/DDBJ whole genome shotgun (WGS) entry which is preliminary data.</text>
</comment>
<dbReference type="InterPro" id="IPR027417">
    <property type="entry name" value="P-loop_NTPase"/>
</dbReference>
<dbReference type="Proteomes" id="UP000283509">
    <property type="component" value="Unassembled WGS sequence"/>
</dbReference>
<protein>
    <recommendedName>
        <fullName evidence="3">NACHT domain-containing protein</fullName>
    </recommendedName>
</protein>
<dbReference type="PROSITE" id="PS50837">
    <property type="entry name" value="NACHT"/>
    <property type="match status" value="1"/>
</dbReference>
<keyword evidence="1" id="KW-0547">Nucleotide-binding</keyword>
<dbReference type="OrthoDB" id="6355323at2759"/>
<dbReference type="PANTHER" id="PTHR46312">
    <property type="entry name" value="NACHT DOMAIN-CONTAINING PROTEIN"/>
    <property type="match status" value="1"/>
</dbReference>